<comment type="function">
    <text evidence="6">Sucrose-cleaving enzyme that provides UDP-glucose and fructose for various metabolic pathways.</text>
</comment>
<evidence type="ECO:0000313" key="12">
    <source>
        <dbReference type="EMBL" id="GAQ80888.1"/>
    </source>
</evidence>
<accession>A0A1Y1HYE9</accession>
<sequence length="938" mass="106098">MVVDEDKVDNVHAMKQDDRVVFQASQGAGNTGPHLSPSFKLPPGRIGMAPSLAARPRFERSWSSRMRDSVSSHRNDILLVLHRLKGIKTPVLLQHDFQEALKKASEFTPEVLESHFAKMLAVAQEGVVVDPIIALALRPRVAEWQYIKVNMDELSLEEMSGTEYLTFKERLVMGGSSGEHSTIDQLMEPYAVLELDFEPFNRAFPKMNRAASIGQGVQFMNKHLSSQIMSERKVGMAPLFEFLRMHKYRGESLMINNGRIQSLDDLKSALASAEELVSKEEPTTPVAELSSRLLHCGFEKGWGCDAATILASMRLLQDLIQAPDPDTLEKFLARVPMVFNVVIVSPHGYFGQANVLGMPDTGGQVVYILDQVRAMEQEMLARNKQQGLDFITPQIVVLTRLIPDAKGTTCNQRIERISGTEHARILRVPFRDARGILPQWISRFEVWPYLEEFTRESAFEIKAELGGQPDLIIGNYSDGNLVASLLSHRMHVTQCNIAHALEKTKYPDSDIYWQTFDDKYHFSAQFTADLIAMNHADFIITSTYQEIAGQASTVGQYESHSAFTMPGLYRVVNGIDVYDPKFNIVSPGADEDIYFPYFDQDRRLTSLHEDIEDLLYGTDEEPLAKCTITDRNKPIVFSMARLDRVKNLTGLVEWYAKNERLRGLVNLVIVGGNVDVSQSKDNEEIEQINKMHALIKEHNLNGSLRWICAQKNRVRNGELYRYIADTRGAFVQPALYEAFGLTVIEAMTCGLPTFATSKGGPGEIIKEGISGFQIDPYNGTEAADKLADFFERCAQEPKHWEEISKGGLERIYSRYTWKIYAERLMTLSRVYSFWKYVSNLERDESRRYLEMFYILKFRELIRRVPLARNEHPLGPSASQSQLDLFAVDESKELNFSLPVSPRMPPRSPRGSPRSPLLIDGTTSSPPGKVFLPPIAHHM</sequence>
<dbReference type="NCBIfam" id="TIGR02470">
    <property type="entry name" value="sucr_synth"/>
    <property type="match status" value="1"/>
</dbReference>
<dbReference type="Gene3D" id="3.40.50.2000">
    <property type="entry name" value="Glycogen Phosphorylase B"/>
    <property type="match status" value="2"/>
</dbReference>
<evidence type="ECO:0000256" key="1">
    <source>
        <dbReference type="ARBA" id="ARBA00005894"/>
    </source>
</evidence>
<feature type="domain" description="Sucrose synthase N-terminal" evidence="10">
    <location>
        <begin position="60"/>
        <end position="169"/>
    </location>
</feature>
<feature type="region of interest" description="Disordered" evidence="7">
    <location>
        <begin position="896"/>
        <end position="929"/>
    </location>
</feature>
<dbReference type="GO" id="GO:0016157">
    <property type="term" value="F:sucrose synthase activity"/>
    <property type="evidence" value="ECO:0007669"/>
    <property type="project" value="UniProtKB-UniRule"/>
</dbReference>
<feature type="domain" description="Sucrose synthase first GT-B" evidence="9">
    <location>
        <begin position="327"/>
        <end position="616"/>
    </location>
</feature>
<dbReference type="AlphaFoldDB" id="A0A1Y1HYE9"/>
<dbReference type="Pfam" id="PF24861">
    <property type="entry name" value="SUS_N"/>
    <property type="match status" value="1"/>
</dbReference>
<dbReference type="EMBL" id="DF237014">
    <property type="protein sequence ID" value="GAQ80888.1"/>
    <property type="molecule type" value="Genomic_DNA"/>
</dbReference>
<dbReference type="PANTHER" id="PTHR45839">
    <property type="match status" value="1"/>
</dbReference>
<dbReference type="Pfam" id="PF00534">
    <property type="entry name" value="Glycos_transf_1"/>
    <property type="match status" value="1"/>
</dbReference>
<dbReference type="OrthoDB" id="937291at2759"/>
<keyword evidence="13" id="KW-1185">Reference proteome</keyword>
<name>A0A1Y1HYE9_KLENI</name>
<evidence type="ECO:0000256" key="7">
    <source>
        <dbReference type="SAM" id="MobiDB-lite"/>
    </source>
</evidence>
<dbReference type="Proteomes" id="UP000054558">
    <property type="component" value="Unassembled WGS sequence"/>
</dbReference>
<dbReference type="SUPFAM" id="SSF53756">
    <property type="entry name" value="UDP-Glycosyltransferase/glycogen phosphorylase"/>
    <property type="match status" value="1"/>
</dbReference>
<evidence type="ECO:0000256" key="5">
    <source>
        <dbReference type="ARBA" id="ARBA00049030"/>
    </source>
</evidence>
<comment type="catalytic activity">
    <reaction evidence="5 6">
        <text>an NDP-alpha-D-glucose + D-fructose = a ribonucleoside 5'-diphosphate + sucrose + H(+)</text>
        <dbReference type="Rhea" id="RHEA:16241"/>
        <dbReference type="ChEBI" id="CHEBI:15378"/>
        <dbReference type="ChEBI" id="CHEBI:17992"/>
        <dbReference type="ChEBI" id="CHEBI:37721"/>
        <dbReference type="ChEBI" id="CHEBI:57930"/>
        <dbReference type="ChEBI" id="CHEBI:76533"/>
        <dbReference type="EC" id="2.4.1.13"/>
    </reaction>
</comment>
<dbReference type="InterPro" id="IPR012820">
    <property type="entry name" value="Sucrose_synthase_pln/cyn"/>
</dbReference>
<reference evidence="12 13" key="1">
    <citation type="journal article" date="2014" name="Nat. Commun.">
        <title>Klebsormidium flaccidum genome reveals primary factors for plant terrestrial adaptation.</title>
        <authorList>
            <person name="Hori K."/>
            <person name="Maruyama F."/>
            <person name="Fujisawa T."/>
            <person name="Togashi T."/>
            <person name="Yamamoto N."/>
            <person name="Seo M."/>
            <person name="Sato S."/>
            <person name="Yamada T."/>
            <person name="Mori H."/>
            <person name="Tajima N."/>
            <person name="Moriyama T."/>
            <person name="Ikeuchi M."/>
            <person name="Watanabe M."/>
            <person name="Wada H."/>
            <person name="Kobayashi K."/>
            <person name="Saito M."/>
            <person name="Masuda T."/>
            <person name="Sasaki-Sekimoto Y."/>
            <person name="Mashiguchi K."/>
            <person name="Awai K."/>
            <person name="Shimojima M."/>
            <person name="Masuda S."/>
            <person name="Iwai M."/>
            <person name="Nobusawa T."/>
            <person name="Narise T."/>
            <person name="Kondo S."/>
            <person name="Saito H."/>
            <person name="Sato R."/>
            <person name="Murakawa M."/>
            <person name="Ihara Y."/>
            <person name="Oshima-Yamada Y."/>
            <person name="Ohtaka K."/>
            <person name="Satoh M."/>
            <person name="Sonobe K."/>
            <person name="Ishii M."/>
            <person name="Ohtani R."/>
            <person name="Kanamori-Sato M."/>
            <person name="Honoki R."/>
            <person name="Miyazaki D."/>
            <person name="Mochizuki H."/>
            <person name="Umetsu J."/>
            <person name="Higashi K."/>
            <person name="Shibata D."/>
            <person name="Kamiya Y."/>
            <person name="Sato N."/>
            <person name="Nakamura Y."/>
            <person name="Tabata S."/>
            <person name="Ida S."/>
            <person name="Kurokawa K."/>
            <person name="Ohta H."/>
        </authorList>
    </citation>
    <scope>NUCLEOTIDE SEQUENCE [LARGE SCALE GENOMIC DNA]</scope>
    <source>
        <strain evidence="12 13">NIES-2285</strain>
    </source>
</reference>
<proteinExistence type="inferred from homology"/>
<organism evidence="12 13">
    <name type="scientific">Klebsormidium nitens</name>
    <name type="common">Green alga</name>
    <name type="synonym">Ulothrix nitens</name>
    <dbReference type="NCBI Taxonomy" id="105231"/>
    <lineage>
        <taxon>Eukaryota</taxon>
        <taxon>Viridiplantae</taxon>
        <taxon>Streptophyta</taxon>
        <taxon>Klebsormidiophyceae</taxon>
        <taxon>Klebsormidiales</taxon>
        <taxon>Klebsormidiaceae</taxon>
        <taxon>Klebsormidium</taxon>
    </lineage>
</organism>
<dbReference type="EC" id="2.4.1.13" evidence="2 6"/>
<dbReference type="InterPro" id="IPR056735">
    <property type="entry name" value="SUS_N"/>
</dbReference>
<evidence type="ECO:0000259" key="9">
    <source>
        <dbReference type="Pfam" id="PF00862"/>
    </source>
</evidence>
<dbReference type="Gene3D" id="1.20.120.1230">
    <property type="match status" value="1"/>
</dbReference>
<dbReference type="STRING" id="105231.A0A1Y1HYE9"/>
<evidence type="ECO:0000259" key="10">
    <source>
        <dbReference type="Pfam" id="PF24861"/>
    </source>
</evidence>
<dbReference type="InterPro" id="IPR000368">
    <property type="entry name" value="Sucrose_synth_GT-B1"/>
</dbReference>
<keyword evidence="4 6" id="KW-0808">Transferase</keyword>
<gene>
    <name evidence="12" type="ORF">KFL_000650210</name>
</gene>
<dbReference type="Pfam" id="PF24862">
    <property type="entry name" value="SUS_EPBD"/>
    <property type="match status" value="1"/>
</dbReference>
<evidence type="ECO:0000256" key="4">
    <source>
        <dbReference type="ARBA" id="ARBA00022679"/>
    </source>
</evidence>
<dbReference type="InterPro" id="IPR001296">
    <property type="entry name" value="Glyco_trans_1"/>
</dbReference>
<protein>
    <recommendedName>
        <fullName evidence="2 6">Sucrose synthase</fullName>
        <ecNumber evidence="2 6">2.4.1.13</ecNumber>
    </recommendedName>
</protein>
<comment type="similarity">
    <text evidence="1 6">Belongs to the glycosyltransferase 1 family. Plant sucrose synthase subfamily.</text>
</comment>
<evidence type="ECO:0000256" key="3">
    <source>
        <dbReference type="ARBA" id="ARBA00022676"/>
    </source>
</evidence>
<dbReference type="Gene3D" id="3.10.450.330">
    <property type="match status" value="1"/>
</dbReference>
<dbReference type="Pfam" id="PF00862">
    <property type="entry name" value="GT-B_Sucrose_synth"/>
    <property type="match status" value="1"/>
</dbReference>
<dbReference type="PANTHER" id="PTHR45839:SF7">
    <property type="entry name" value="SUCROSE SYNTHASE 1"/>
    <property type="match status" value="1"/>
</dbReference>
<evidence type="ECO:0000256" key="6">
    <source>
        <dbReference type="RuleBase" id="RU280817"/>
    </source>
</evidence>
<feature type="domain" description="Sucrose synthase EPBD" evidence="11">
    <location>
        <begin position="215"/>
        <end position="303"/>
    </location>
</feature>
<evidence type="ECO:0000259" key="11">
    <source>
        <dbReference type="Pfam" id="PF24862"/>
    </source>
</evidence>
<evidence type="ECO:0000256" key="2">
    <source>
        <dbReference type="ARBA" id="ARBA00012540"/>
    </source>
</evidence>
<evidence type="ECO:0000259" key="8">
    <source>
        <dbReference type="Pfam" id="PF00534"/>
    </source>
</evidence>
<feature type="domain" description="Glycosyl transferase family 1" evidence="8">
    <location>
        <begin position="630"/>
        <end position="801"/>
    </location>
</feature>
<dbReference type="InterPro" id="IPR056736">
    <property type="entry name" value="SUS_EPBD"/>
</dbReference>
<keyword evidence="3 6" id="KW-0328">Glycosyltransferase</keyword>
<evidence type="ECO:0000313" key="13">
    <source>
        <dbReference type="Proteomes" id="UP000054558"/>
    </source>
</evidence>
<dbReference type="GO" id="GO:0005985">
    <property type="term" value="P:sucrose metabolic process"/>
    <property type="evidence" value="ECO:0007669"/>
    <property type="project" value="InterPro"/>
</dbReference>
<dbReference type="OMA" id="HGWFGQE"/>